<proteinExistence type="predicted"/>
<evidence type="ECO:0000313" key="1">
    <source>
        <dbReference type="EMBL" id="SBP07613.1"/>
    </source>
</evidence>
<dbReference type="PANTHER" id="PTHR31025">
    <property type="entry name" value="SI:CH211-196P9.1-RELATED"/>
    <property type="match status" value="1"/>
</dbReference>
<dbReference type="AlphaFoldDB" id="A0A1A7WPD9"/>
<gene>
    <name evidence="1" type="primary">SI:CH211-155I14.1</name>
</gene>
<dbReference type="PANTHER" id="PTHR31025:SF19">
    <property type="entry name" value="SI:CH73-42K18.1-RELATED"/>
    <property type="match status" value="1"/>
</dbReference>
<reference evidence="1" key="2">
    <citation type="submission" date="2016-06" db="EMBL/GenBank/DDBJ databases">
        <title>The genome of a short-lived fish provides insights into sex chromosome evolution and the genetic control of aging.</title>
        <authorList>
            <person name="Reichwald K."/>
            <person name="Felder M."/>
            <person name="Petzold A."/>
            <person name="Koch P."/>
            <person name="Groth M."/>
            <person name="Platzer M."/>
        </authorList>
    </citation>
    <scope>NUCLEOTIDE SEQUENCE</scope>
    <source>
        <tissue evidence="1">Brain</tissue>
    </source>
</reference>
<sequence>MATRNEMQAKEMTANQKMTMRVILTEADIRKVILHSRPSTVEDLITKLRESLGLQHNFSLQFQDPEFNNELCNLTDLQELPEKPTIKVLPVLDLVPVSSEEVFSDTSTADTEILSHSPQDRREPWPEFFDIPTFSVDVEYRLRKADLLFMSEGTHLKVSKELKHEILERLAESMYNYTAYPTAAHFESVAAALITKHPCLQERGSVTRCCGWKNSLKHKMGNYRTKRRQSGCLDVAVNAGKRGRHSSDGQPANKQIKKAKKGEINYLPNFPDGFDQAALEEARKDLADEMQKRTPNGLLVKQKMDQTFALRRKEVVDSEPPINMMMKRWPALFTEDQVFLEFSRIVGKNLKQEFYENIDRHSPRFLELFRSKRGNVGQLLTQISQQTNTTDPTAIRTQVLRGLPIILGDNPSTFFKAGFESDADFFRDLDIGIILTEREEAVLTSSQHPSPTLLKIIIEGEVVMANIQDLPKAMCILFGLTYALHLNYPKTMKLTFLFIQQILLSLGHTDLKPKLQSLKNQLTM</sequence>
<dbReference type="EMBL" id="HADW01006213">
    <property type="protein sequence ID" value="SBP07613.1"/>
    <property type="molecule type" value="Transcribed_RNA"/>
</dbReference>
<name>A0A1A7WPD9_9TELE</name>
<accession>A0A1A7WPD9</accession>
<reference evidence="1" key="1">
    <citation type="submission" date="2016-05" db="EMBL/GenBank/DDBJ databases">
        <authorList>
            <person name="Lavstsen T."/>
            <person name="Jespersen J.S."/>
        </authorList>
    </citation>
    <scope>NUCLEOTIDE SEQUENCE</scope>
    <source>
        <tissue evidence="1">Brain</tissue>
    </source>
</reference>
<protein>
    <submittedName>
        <fullName evidence="1">Si:ch211-155i14.1</fullName>
    </submittedName>
</protein>
<organism evidence="1">
    <name type="scientific">Iconisemion striatum</name>
    <dbReference type="NCBI Taxonomy" id="60296"/>
    <lineage>
        <taxon>Eukaryota</taxon>
        <taxon>Metazoa</taxon>
        <taxon>Chordata</taxon>
        <taxon>Craniata</taxon>
        <taxon>Vertebrata</taxon>
        <taxon>Euteleostomi</taxon>
        <taxon>Actinopterygii</taxon>
        <taxon>Neopterygii</taxon>
        <taxon>Teleostei</taxon>
        <taxon>Neoteleostei</taxon>
        <taxon>Acanthomorphata</taxon>
        <taxon>Ovalentaria</taxon>
        <taxon>Atherinomorphae</taxon>
        <taxon>Cyprinodontiformes</taxon>
        <taxon>Nothobranchiidae</taxon>
        <taxon>Iconisemion</taxon>
    </lineage>
</organism>